<reference evidence="1 2" key="1">
    <citation type="journal article" date="2018" name="Mol. Biol. Evol.">
        <title>Broad Genomic Sampling Reveals a Smut Pathogenic Ancestry of the Fungal Clade Ustilaginomycotina.</title>
        <authorList>
            <person name="Kijpornyongpan T."/>
            <person name="Mondo S.J."/>
            <person name="Barry K."/>
            <person name="Sandor L."/>
            <person name="Lee J."/>
            <person name="Lipzen A."/>
            <person name="Pangilinan J."/>
            <person name="LaButti K."/>
            <person name="Hainaut M."/>
            <person name="Henrissat B."/>
            <person name="Grigoriev I.V."/>
            <person name="Spatafora J.W."/>
            <person name="Aime M.C."/>
        </authorList>
    </citation>
    <scope>NUCLEOTIDE SEQUENCE [LARGE SCALE GENOMIC DNA]</scope>
    <source>
        <strain evidence="1 2">SA 807</strain>
    </source>
</reference>
<name>A0ACD0P4Z7_9BASI</name>
<evidence type="ECO:0000313" key="1">
    <source>
        <dbReference type="EMBL" id="PWN53129.1"/>
    </source>
</evidence>
<evidence type="ECO:0000313" key="2">
    <source>
        <dbReference type="Proteomes" id="UP000245626"/>
    </source>
</evidence>
<proteinExistence type="predicted"/>
<keyword evidence="2" id="KW-1185">Reference proteome</keyword>
<gene>
    <name evidence="1" type="ORF">IE53DRAFT_211151</name>
</gene>
<dbReference type="EMBL" id="KZ819740">
    <property type="protein sequence ID" value="PWN53129.1"/>
    <property type="molecule type" value="Genomic_DNA"/>
</dbReference>
<sequence>MMERKKRRGSERTIQDRPTKASRRNGRRYQTDTHPHPHPHPNPPFRNPVSRYHKYHQSLGKKEKEKKKEKKNFQSVDPTPLPYLLLPPPFLQRSTPPGFASSTLLHLPT</sequence>
<accession>A0ACD0P4Z7</accession>
<organism evidence="1 2">
    <name type="scientific">Violaceomyces palustris</name>
    <dbReference type="NCBI Taxonomy" id="1673888"/>
    <lineage>
        <taxon>Eukaryota</taxon>
        <taxon>Fungi</taxon>
        <taxon>Dikarya</taxon>
        <taxon>Basidiomycota</taxon>
        <taxon>Ustilaginomycotina</taxon>
        <taxon>Ustilaginomycetes</taxon>
        <taxon>Violaceomycetales</taxon>
        <taxon>Violaceomycetaceae</taxon>
        <taxon>Violaceomyces</taxon>
    </lineage>
</organism>
<protein>
    <submittedName>
        <fullName evidence="1">Uncharacterized protein</fullName>
    </submittedName>
</protein>
<dbReference type="Proteomes" id="UP000245626">
    <property type="component" value="Unassembled WGS sequence"/>
</dbReference>